<keyword evidence="6" id="KW-0234">DNA repair</keyword>
<evidence type="ECO:0000256" key="7">
    <source>
        <dbReference type="ARBA" id="ARBA00033408"/>
    </source>
</evidence>
<gene>
    <name evidence="8" type="ORF">DCG82_02670</name>
</gene>
<dbReference type="GO" id="GO:0009432">
    <property type="term" value="P:SOS response"/>
    <property type="evidence" value="ECO:0007669"/>
    <property type="project" value="TreeGrafter"/>
</dbReference>
<organism evidence="8 9">
    <name type="scientific">candidate division WOR-3 bacterium</name>
    <dbReference type="NCBI Taxonomy" id="2052148"/>
    <lineage>
        <taxon>Bacteria</taxon>
        <taxon>Bacteria division WOR-3</taxon>
    </lineage>
</organism>
<dbReference type="Gene3D" id="3.40.50.300">
    <property type="entry name" value="P-loop containing nucleotide triphosphate hydrolases"/>
    <property type="match status" value="1"/>
</dbReference>
<dbReference type="GO" id="GO:0006281">
    <property type="term" value="P:DNA repair"/>
    <property type="evidence" value="ECO:0007669"/>
    <property type="project" value="UniProtKB-KW"/>
</dbReference>
<accession>A0A348MJR3</accession>
<dbReference type="SUPFAM" id="SSF52540">
    <property type="entry name" value="P-loop containing nucleoside triphosphate hydrolases"/>
    <property type="match status" value="1"/>
</dbReference>
<keyword evidence="3" id="KW-0547">Nucleotide-binding</keyword>
<dbReference type="Proteomes" id="UP000262454">
    <property type="component" value="Unassembled WGS sequence"/>
</dbReference>
<dbReference type="PANTHER" id="PTHR11059:SF0">
    <property type="entry name" value="DNA REPAIR PROTEIN RECN"/>
    <property type="match status" value="1"/>
</dbReference>
<dbReference type="PANTHER" id="PTHR11059">
    <property type="entry name" value="DNA REPAIR PROTEIN RECN"/>
    <property type="match status" value="1"/>
</dbReference>
<evidence type="ECO:0000256" key="2">
    <source>
        <dbReference type="ARBA" id="ARBA00021315"/>
    </source>
</evidence>
<dbReference type="GO" id="GO:0005524">
    <property type="term" value="F:ATP binding"/>
    <property type="evidence" value="ECO:0007669"/>
    <property type="project" value="UniProtKB-KW"/>
</dbReference>
<comment type="similarity">
    <text evidence="1">Belongs to the RecN family.</text>
</comment>
<feature type="non-terminal residue" evidence="8">
    <location>
        <position position="1"/>
    </location>
</feature>
<dbReference type="InterPro" id="IPR027417">
    <property type="entry name" value="P-loop_NTPase"/>
</dbReference>
<comment type="caution">
    <text evidence="8">The sequence shown here is derived from an EMBL/GenBank/DDBJ whole genome shotgun (WGS) entry which is preliminary data.</text>
</comment>
<name>A0A348MJR3_UNCW3</name>
<evidence type="ECO:0000313" key="8">
    <source>
        <dbReference type="EMBL" id="HAF07289.1"/>
    </source>
</evidence>
<evidence type="ECO:0000256" key="6">
    <source>
        <dbReference type="ARBA" id="ARBA00023204"/>
    </source>
</evidence>
<evidence type="ECO:0000256" key="5">
    <source>
        <dbReference type="ARBA" id="ARBA00022840"/>
    </source>
</evidence>
<protein>
    <recommendedName>
        <fullName evidence="2">DNA repair protein RecN</fullName>
    </recommendedName>
    <alternativeName>
        <fullName evidence="7">Recombination protein N</fullName>
    </alternativeName>
</protein>
<dbReference type="GO" id="GO:0006310">
    <property type="term" value="P:DNA recombination"/>
    <property type="evidence" value="ECO:0007669"/>
    <property type="project" value="InterPro"/>
</dbReference>
<keyword evidence="5" id="KW-0067">ATP-binding</keyword>
<evidence type="ECO:0000256" key="1">
    <source>
        <dbReference type="ARBA" id="ARBA00009441"/>
    </source>
</evidence>
<reference evidence="8 9" key="1">
    <citation type="journal article" date="2018" name="Nat. Biotechnol.">
        <title>A standardized bacterial taxonomy based on genome phylogeny substantially revises the tree of life.</title>
        <authorList>
            <person name="Parks D.H."/>
            <person name="Chuvochina M."/>
            <person name="Waite D.W."/>
            <person name="Rinke C."/>
            <person name="Skarshewski A."/>
            <person name="Chaumeil P.A."/>
            <person name="Hugenholtz P."/>
        </authorList>
    </citation>
    <scope>NUCLEOTIDE SEQUENCE [LARGE SCALE GENOMIC DNA]</scope>
    <source>
        <strain evidence="8">UBA7921</strain>
    </source>
</reference>
<dbReference type="EMBL" id="DMCX01000018">
    <property type="protein sequence ID" value="HAF07289.1"/>
    <property type="molecule type" value="Genomic_DNA"/>
</dbReference>
<evidence type="ECO:0000256" key="4">
    <source>
        <dbReference type="ARBA" id="ARBA00022763"/>
    </source>
</evidence>
<sequence>VMLSIKDYLRKNDPVMTMIFDEIDVGISGDTAFKVAELMKNISKYKQIITITHLPQIAAKADNHILVSKENKNIVVKELNENERVEEIARLLGSSESYETALKHAKALLKK</sequence>
<keyword evidence="4" id="KW-0227">DNA damage</keyword>
<evidence type="ECO:0000256" key="3">
    <source>
        <dbReference type="ARBA" id="ARBA00022741"/>
    </source>
</evidence>
<dbReference type="InterPro" id="IPR004604">
    <property type="entry name" value="DNA_recomb/repair_RecN"/>
</dbReference>
<dbReference type="AlphaFoldDB" id="A0A348MJR3"/>
<dbReference type="GO" id="GO:0043590">
    <property type="term" value="C:bacterial nucleoid"/>
    <property type="evidence" value="ECO:0007669"/>
    <property type="project" value="TreeGrafter"/>
</dbReference>
<proteinExistence type="inferred from homology"/>
<evidence type="ECO:0000313" key="9">
    <source>
        <dbReference type="Proteomes" id="UP000262454"/>
    </source>
</evidence>